<dbReference type="KEGG" id="asag:FGM00_04110"/>
<name>A0A5B7SL96_9FLAO</name>
<dbReference type="AlphaFoldDB" id="A0A5B7SL96"/>
<dbReference type="InterPro" id="IPR025665">
    <property type="entry name" value="Beta-barrel_OMP_2"/>
</dbReference>
<evidence type="ECO:0000313" key="2">
    <source>
        <dbReference type="EMBL" id="QCW99334.1"/>
    </source>
</evidence>
<keyword evidence="3" id="KW-1185">Reference proteome</keyword>
<organism evidence="2 3">
    <name type="scientific">Aggregatimonas sangjinii</name>
    <dbReference type="NCBI Taxonomy" id="2583587"/>
    <lineage>
        <taxon>Bacteria</taxon>
        <taxon>Pseudomonadati</taxon>
        <taxon>Bacteroidota</taxon>
        <taxon>Flavobacteriia</taxon>
        <taxon>Flavobacteriales</taxon>
        <taxon>Flavobacteriaceae</taxon>
        <taxon>Aggregatimonas</taxon>
    </lineage>
</organism>
<protein>
    <submittedName>
        <fullName evidence="2">PorT family protein</fullName>
    </submittedName>
</protein>
<dbReference type="RefSeq" id="WP_138851687.1">
    <property type="nucleotide sequence ID" value="NZ_CP040710.1"/>
</dbReference>
<dbReference type="SUPFAM" id="SSF56925">
    <property type="entry name" value="OMPA-like"/>
    <property type="match status" value="1"/>
</dbReference>
<accession>A0A5B7SL96</accession>
<proteinExistence type="predicted"/>
<dbReference type="EMBL" id="CP040710">
    <property type="protein sequence ID" value="QCW99334.1"/>
    <property type="molecule type" value="Genomic_DNA"/>
</dbReference>
<evidence type="ECO:0000259" key="1">
    <source>
        <dbReference type="Pfam" id="PF13568"/>
    </source>
</evidence>
<dbReference type="Proteomes" id="UP000310017">
    <property type="component" value="Chromosome"/>
</dbReference>
<dbReference type="InterPro" id="IPR011250">
    <property type="entry name" value="OMP/PagP_B-barrel"/>
</dbReference>
<dbReference type="Pfam" id="PF13568">
    <property type="entry name" value="OMP_b-brl_2"/>
    <property type="match status" value="1"/>
</dbReference>
<sequence>MKKIIVSVIFLSFIFIYKGNAQDLSFGAKAGLNVSSLGGSTSVGYGSKPGFHAGVVGEIGMSDAFLLQPEVLLSLQGSGNGITGFSNDINLFYLHIPVALKYNVWDELHIEAGPQLSALLGNNLDDFELGSNKIDFGLFVGAGYRLNDNFYFQLRYNAGFINAIEDVTSKNRVLQVSAIYFF</sequence>
<feature type="domain" description="Outer membrane protein beta-barrel" evidence="1">
    <location>
        <begin position="20"/>
        <end position="164"/>
    </location>
</feature>
<reference evidence="2 3" key="1">
    <citation type="submission" date="2019-05" db="EMBL/GenBank/DDBJ databases">
        <title>Genome sequencing of F202Z8.</title>
        <authorList>
            <person name="Kwon Y.M."/>
        </authorList>
    </citation>
    <scope>NUCLEOTIDE SEQUENCE [LARGE SCALE GENOMIC DNA]</scope>
    <source>
        <strain evidence="2 3">F202Z8</strain>
    </source>
</reference>
<gene>
    <name evidence="2" type="ORF">FGM00_04110</name>
</gene>
<dbReference type="OrthoDB" id="947434at2"/>
<evidence type="ECO:0000313" key="3">
    <source>
        <dbReference type="Proteomes" id="UP000310017"/>
    </source>
</evidence>